<protein>
    <submittedName>
        <fullName evidence="1">Uncharacterized protein</fullName>
    </submittedName>
</protein>
<dbReference type="Proteomes" id="UP000186917">
    <property type="component" value="Unassembled WGS sequence"/>
</dbReference>
<reference evidence="2" key="1">
    <citation type="submission" date="2017-01" db="EMBL/GenBank/DDBJ databases">
        <authorList>
            <person name="Varghese N."/>
            <person name="Submissions S."/>
        </authorList>
    </citation>
    <scope>NUCLEOTIDE SEQUENCE [LARGE SCALE GENOMIC DNA]</scope>
    <source>
        <strain evidence="2">DSM 21054</strain>
    </source>
</reference>
<organism evidence="1 2">
    <name type="scientific">Filimonas lacunae</name>
    <dbReference type="NCBI Taxonomy" id="477680"/>
    <lineage>
        <taxon>Bacteria</taxon>
        <taxon>Pseudomonadati</taxon>
        <taxon>Bacteroidota</taxon>
        <taxon>Chitinophagia</taxon>
        <taxon>Chitinophagales</taxon>
        <taxon>Chitinophagaceae</taxon>
        <taxon>Filimonas</taxon>
    </lineage>
</organism>
<evidence type="ECO:0000313" key="2">
    <source>
        <dbReference type="Proteomes" id="UP000186917"/>
    </source>
</evidence>
<evidence type="ECO:0000313" key="1">
    <source>
        <dbReference type="EMBL" id="SIS67198.1"/>
    </source>
</evidence>
<dbReference type="KEGG" id="fln:FLA_5141"/>
<accession>A0A173MN76</accession>
<dbReference type="STRING" id="477680.SAMN05421788_101540"/>
<dbReference type="EMBL" id="FTOR01000001">
    <property type="protein sequence ID" value="SIS67198.1"/>
    <property type="molecule type" value="Genomic_DNA"/>
</dbReference>
<proteinExistence type="predicted"/>
<dbReference type="AlphaFoldDB" id="A0A173MN76"/>
<keyword evidence="2" id="KW-1185">Reference proteome</keyword>
<dbReference type="RefSeq" id="WP_076375397.1">
    <property type="nucleotide sequence ID" value="NZ_AP017422.1"/>
</dbReference>
<gene>
    <name evidence="1" type="ORF">SAMN05421788_101540</name>
</gene>
<name>A0A173MN76_9BACT</name>
<sequence>MINEIDLYYYDENGFDKELMSANVHLSFLFRMLLGKYDVGKFKKVLLKLTSPTIEVSNGVAIVKGKVSDLIDIVELWIEFDKEKYYSKDVEARRLDVWECIKNGLFSIASFYKSDTTVIENAYKVGIERALKCEFVTQYSEFNNKLKLNGTLVLEGDENAFVYYCLLNNEAGDKVDKIKIAEFRPYDGYEIAYFVKKVKWINNTFVVELKNKKRYSCEVLNNV</sequence>